<feature type="transmembrane region" description="Helical" evidence="6">
    <location>
        <begin position="120"/>
        <end position="137"/>
    </location>
</feature>
<organism evidence="8 9">
    <name type="scientific">Thermoflexus hugenholtzii JAD2</name>
    <dbReference type="NCBI Taxonomy" id="877466"/>
    <lineage>
        <taxon>Bacteria</taxon>
        <taxon>Bacillati</taxon>
        <taxon>Chloroflexota</taxon>
        <taxon>Thermoflexia</taxon>
        <taxon>Thermoflexales</taxon>
        <taxon>Thermoflexaceae</taxon>
        <taxon>Thermoflexus</taxon>
    </lineage>
</organism>
<dbReference type="Proteomes" id="UP000197025">
    <property type="component" value="Unassembled WGS sequence"/>
</dbReference>
<dbReference type="PANTHER" id="PTHR35007:SF1">
    <property type="entry name" value="PILUS ASSEMBLY PROTEIN"/>
    <property type="match status" value="1"/>
</dbReference>
<dbReference type="OrthoDB" id="9803381at2"/>
<keyword evidence="3 6" id="KW-0812">Transmembrane</keyword>
<evidence type="ECO:0000256" key="2">
    <source>
        <dbReference type="ARBA" id="ARBA00022475"/>
    </source>
</evidence>
<keyword evidence="4 6" id="KW-1133">Transmembrane helix</keyword>
<feature type="transmembrane region" description="Helical" evidence="6">
    <location>
        <begin position="294"/>
        <end position="314"/>
    </location>
</feature>
<dbReference type="RefSeq" id="WP_088572446.1">
    <property type="nucleotide sequence ID" value="NZ_FYEK01000077.1"/>
</dbReference>
<sequence length="322" mass="36093">MAWQTYVLIGGGALIVILLLLYIFGGEEEEVVERLERYAAAPPVRRGEGPSRPAPSRRAMPFSENLNRAIAGRGFAEDLRLQLARADLKITPAEFLVMQILSAGLGLLLAQLIFRFLPLTLLGAVAGFFAPRLYVAWRQRRRLQAFNAQLGDAINLMVNGLRAGYSVLQAMEAVARELPPPISVEFDRVVKEQQLGLSLEQALQNMLRRVRSDDLEMLVTAILIHREVGGNLAEILDTISFTIRERVRIQGEIRALTAQQTLSGYVLMFLPIALGLILFGINRNYMLNFFNSGILGYFMISCTLVMMLIGYFVIRRIVRIEV</sequence>
<dbReference type="AlphaFoldDB" id="A0A212RT26"/>
<proteinExistence type="predicted"/>
<feature type="transmembrane region" description="Helical" evidence="6">
    <location>
        <begin position="6"/>
        <end position="24"/>
    </location>
</feature>
<evidence type="ECO:0000256" key="3">
    <source>
        <dbReference type="ARBA" id="ARBA00022692"/>
    </source>
</evidence>
<evidence type="ECO:0000256" key="1">
    <source>
        <dbReference type="ARBA" id="ARBA00004651"/>
    </source>
</evidence>
<dbReference type="PANTHER" id="PTHR35007">
    <property type="entry name" value="INTEGRAL MEMBRANE PROTEIN-RELATED"/>
    <property type="match status" value="1"/>
</dbReference>
<accession>A0A212RT26</accession>
<name>A0A212RT26_9CHLR</name>
<dbReference type="EMBL" id="FYEK01000077">
    <property type="protein sequence ID" value="SNB75646.1"/>
    <property type="molecule type" value="Genomic_DNA"/>
</dbReference>
<keyword evidence="9" id="KW-1185">Reference proteome</keyword>
<evidence type="ECO:0000256" key="6">
    <source>
        <dbReference type="SAM" id="Phobius"/>
    </source>
</evidence>
<protein>
    <submittedName>
        <fullName evidence="8">Tight adherence protein B</fullName>
    </submittedName>
</protein>
<evidence type="ECO:0000313" key="8">
    <source>
        <dbReference type="EMBL" id="SNB75646.1"/>
    </source>
</evidence>
<dbReference type="GO" id="GO:0005886">
    <property type="term" value="C:plasma membrane"/>
    <property type="evidence" value="ECO:0007669"/>
    <property type="project" value="UniProtKB-SubCell"/>
</dbReference>
<comment type="subcellular location">
    <subcellularLocation>
        <location evidence="1">Cell membrane</location>
        <topology evidence="1">Multi-pass membrane protein</topology>
    </subcellularLocation>
</comment>
<reference evidence="9" key="1">
    <citation type="submission" date="2017-06" db="EMBL/GenBank/DDBJ databases">
        <authorList>
            <person name="Varghese N."/>
            <person name="Submissions S."/>
        </authorList>
    </citation>
    <scope>NUCLEOTIDE SEQUENCE [LARGE SCALE GENOMIC DNA]</scope>
    <source>
        <strain evidence="9">JAD2</strain>
    </source>
</reference>
<keyword evidence="5 6" id="KW-0472">Membrane</keyword>
<dbReference type="InParanoid" id="A0A212RT26"/>
<dbReference type="InterPro" id="IPR018076">
    <property type="entry name" value="T2SS_GspF_dom"/>
</dbReference>
<evidence type="ECO:0000256" key="5">
    <source>
        <dbReference type="ARBA" id="ARBA00023136"/>
    </source>
</evidence>
<dbReference type="Gene3D" id="1.20.81.30">
    <property type="entry name" value="Type II secretion system (T2SS), domain F"/>
    <property type="match status" value="1"/>
</dbReference>
<gene>
    <name evidence="8" type="ORF">SAMN02746019_00020150</name>
</gene>
<evidence type="ECO:0000256" key="4">
    <source>
        <dbReference type="ARBA" id="ARBA00022989"/>
    </source>
</evidence>
<keyword evidence="2" id="KW-1003">Cell membrane</keyword>
<feature type="transmembrane region" description="Helical" evidence="6">
    <location>
        <begin position="262"/>
        <end position="282"/>
    </location>
</feature>
<dbReference type="InterPro" id="IPR042094">
    <property type="entry name" value="T2SS_GspF_sf"/>
</dbReference>
<evidence type="ECO:0000259" key="7">
    <source>
        <dbReference type="Pfam" id="PF00482"/>
    </source>
</evidence>
<feature type="domain" description="Type II secretion system protein GspF" evidence="7">
    <location>
        <begin position="154"/>
        <end position="278"/>
    </location>
</feature>
<evidence type="ECO:0000313" key="9">
    <source>
        <dbReference type="Proteomes" id="UP000197025"/>
    </source>
</evidence>
<dbReference type="Pfam" id="PF00482">
    <property type="entry name" value="T2SSF"/>
    <property type="match status" value="1"/>
</dbReference>